<sequence>MPQIFNIVKCYQCNMYQVDIDKKSTNKWTCKLCGSKQSLKQIFFQGESKDCRLKVQQLNEMGSKIQEQIAETKLNYLENQTNQQQHQNSYENNSNVSYQQQNILSNATKVSKWARFLTNDSDDDN</sequence>
<dbReference type="GO" id="GO:0007095">
    <property type="term" value="P:mitotic G2 DNA damage checkpoint signaling"/>
    <property type="evidence" value="ECO:0007669"/>
    <property type="project" value="TreeGrafter"/>
</dbReference>
<dbReference type="GO" id="GO:0006886">
    <property type="term" value="P:intracellular protein transport"/>
    <property type="evidence" value="ECO:0007669"/>
    <property type="project" value="InterPro"/>
</dbReference>
<dbReference type="GO" id="GO:0005634">
    <property type="term" value="C:nucleus"/>
    <property type="evidence" value="ECO:0007669"/>
    <property type="project" value="TreeGrafter"/>
</dbReference>
<dbReference type="InterPro" id="IPR049472">
    <property type="entry name" value="MRNIP_N"/>
</dbReference>
<feature type="domain" description="MRN complex-interacting protein N-terminal" evidence="1">
    <location>
        <begin position="7"/>
        <end position="116"/>
    </location>
</feature>
<evidence type="ECO:0000259" key="1">
    <source>
        <dbReference type="Pfam" id="PF15749"/>
    </source>
</evidence>
<proteinExistence type="predicted"/>
<dbReference type="PANTHER" id="PTHR15863">
    <property type="entry name" value="MRN COMPLEX-INTERACTING PROTEIN"/>
    <property type="match status" value="1"/>
</dbReference>
<dbReference type="SUPFAM" id="SSF82919">
    <property type="entry name" value="Zn-finger domain of Sec23/24"/>
    <property type="match status" value="1"/>
</dbReference>
<dbReference type="InterPro" id="IPR036174">
    <property type="entry name" value="Znf_Sec23_Sec24_sf"/>
</dbReference>
<keyword evidence="3" id="KW-1185">Reference proteome</keyword>
<dbReference type="GO" id="GO:0008270">
    <property type="term" value="F:zinc ion binding"/>
    <property type="evidence" value="ECO:0007669"/>
    <property type="project" value="InterPro"/>
</dbReference>
<evidence type="ECO:0000313" key="2">
    <source>
        <dbReference type="EMBL" id="CAF0765886.1"/>
    </source>
</evidence>
<dbReference type="GO" id="GO:0006888">
    <property type="term" value="P:endoplasmic reticulum to Golgi vesicle-mediated transport"/>
    <property type="evidence" value="ECO:0007669"/>
    <property type="project" value="InterPro"/>
</dbReference>
<dbReference type="Pfam" id="PF15749">
    <property type="entry name" value="MRNIP"/>
    <property type="match status" value="1"/>
</dbReference>
<reference evidence="2" key="1">
    <citation type="submission" date="2021-02" db="EMBL/GenBank/DDBJ databases">
        <authorList>
            <person name="Nowell W R."/>
        </authorList>
    </citation>
    <scope>NUCLEOTIDE SEQUENCE</scope>
    <source>
        <strain evidence="2">Ploen Becks lab</strain>
    </source>
</reference>
<dbReference type="InterPro" id="IPR032739">
    <property type="entry name" value="MRNIP"/>
</dbReference>
<dbReference type="Proteomes" id="UP000663879">
    <property type="component" value="Unassembled WGS sequence"/>
</dbReference>
<dbReference type="PANTHER" id="PTHR15863:SF2">
    <property type="entry name" value="MRN COMPLEX-INTERACTING PROTEIN"/>
    <property type="match status" value="1"/>
</dbReference>
<dbReference type="GO" id="GO:0003682">
    <property type="term" value="F:chromatin binding"/>
    <property type="evidence" value="ECO:0007669"/>
    <property type="project" value="TreeGrafter"/>
</dbReference>
<dbReference type="AlphaFoldDB" id="A0A813QED7"/>
<dbReference type="GO" id="GO:0030127">
    <property type="term" value="C:COPII vesicle coat"/>
    <property type="evidence" value="ECO:0007669"/>
    <property type="project" value="InterPro"/>
</dbReference>
<evidence type="ECO:0000313" key="3">
    <source>
        <dbReference type="Proteomes" id="UP000663879"/>
    </source>
</evidence>
<gene>
    <name evidence="2" type="ORF">OXX778_LOCUS4688</name>
</gene>
<accession>A0A813QED7</accession>
<dbReference type="EMBL" id="CAJNOC010000474">
    <property type="protein sequence ID" value="CAF0765886.1"/>
    <property type="molecule type" value="Genomic_DNA"/>
</dbReference>
<dbReference type="OrthoDB" id="5960226at2759"/>
<name>A0A813QED7_9BILA</name>
<comment type="caution">
    <text evidence="2">The sequence shown here is derived from an EMBL/GenBank/DDBJ whole genome shotgun (WGS) entry which is preliminary data.</text>
</comment>
<protein>
    <recommendedName>
        <fullName evidence="1">MRN complex-interacting protein N-terminal domain-containing protein</fullName>
    </recommendedName>
</protein>
<organism evidence="2 3">
    <name type="scientific">Brachionus calyciflorus</name>
    <dbReference type="NCBI Taxonomy" id="104777"/>
    <lineage>
        <taxon>Eukaryota</taxon>
        <taxon>Metazoa</taxon>
        <taxon>Spiralia</taxon>
        <taxon>Gnathifera</taxon>
        <taxon>Rotifera</taxon>
        <taxon>Eurotatoria</taxon>
        <taxon>Monogononta</taxon>
        <taxon>Pseudotrocha</taxon>
        <taxon>Ploima</taxon>
        <taxon>Brachionidae</taxon>
        <taxon>Brachionus</taxon>
    </lineage>
</organism>